<evidence type="ECO:0000259" key="2">
    <source>
        <dbReference type="Pfam" id="PF05699"/>
    </source>
</evidence>
<dbReference type="OMA" id="IANEMMG"/>
<reference evidence="3" key="1">
    <citation type="journal article" date="2017" name="Nature">
        <title>The genome of Chenopodium quinoa.</title>
        <authorList>
            <person name="Jarvis D.E."/>
            <person name="Ho Y.S."/>
            <person name="Lightfoot D.J."/>
            <person name="Schmoeckel S.M."/>
            <person name="Li B."/>
            <person name="Borm T.J.A."/>
            <person name="Ohyanagi H."/>
            <person name="Mineta K."/>
            <person name="Michell C.T."/>
            <person name="Saber N."/>
            <person name="Kharbatia N.M."/>
            <person name="Rupper R.R."/>
            <person name="Sharp A.R."/>
            <person name="Dally N."/>
            <person name="Boughton B.A."/>
            <person name="Woo Y.H."/>
            <person name="Gao G."/>
            <person name="Schijlen E.G.W.M."/>
            <person name="Guo X."/>
            <person name="Momin A.A."/>
            <person name="Negrao S."/>
            <person name="Al-Babili S."/>
            <person name="Gehring C."/>
            <person name="Roessner U."/>
            <person name="Jung C."/>
            <person name="Murphy K."/>
            <person name="Arold S.T."/>
            <person name="Gojobori T."/>
            <person name="van der Linden C.G."/>
            <person name="van Loo E.N."/>
            <person name="Jellen E.N."/>
            <person name="Maughan P.J."/>
            <person name="Tester M."/>
        </authorList>
    </citation>
    <scope>NUCLEOTIDE SEQUENCE [LARGE SCALE GENOMIC DNA]</scope>
    <source>
        <strain evidence="3">cv. PI 614886</strain>
    </source>
</reference>
<dbReference type="SUPFAM" id="SSF140996">
    <property type="entry name" value="Hermes dimerisation domain"/>
    <property type="match status" value="1"/>
</dbReference>
<dbReference type="InterPro" id="IPR052035">
    <property type="entry name" value="ZnF_BED_domain_contain"/>
</dbReference>
<sequence length="421" mass="48209">MESSQSKRSAAFSQEMSQPLSEKDMEELQSTLPPDKKLKAGQEYIWNRKSKRKAEYWKHYLEYVENGKLRAECKFCTKTFAADGNLNGLKNVKNHAESCLGNPVNIEKEKGKEKQTKLYFDQEHESAGELKCGSRNINLNDVREALIHMIIVDELPFKHVEKPSFRHFVQVACPQFHIPSRVTISRDCLNHKGEAIGKAVEACLEYWGIDDKLFTVTVDNASSNDVACAHLSRMEKGMKLANDVKEFTCTLFEEYRKMYASNIPQSTQSGDNLAMDVDNSRRVRFDDYMKNLKEKAKRMKGTSGYAISELDRFLNDQLGPEEEEQDTLTWWGKNGERYPILSRMARDILAIPLSTVASKSAFSMGGRTLDPFQSSLTPKMVQALLCTQDWLRAKRESIVDVEENLKELEEMEKGSINFMYL</sequence>
<dbReference type="EnsemblPlants" id="AUR62037078-RA">
    <property type="protein sequence ID" value="AUR62037078-RA:cds"/>
    <property type="gene ID" value="AUR62037078"/>
</dbReference>
<proteinExistence type="predicted"/>
<feature type="compositionally biased region" description="Polar residues" evidence="1">
    <location>
        <begin position="1"/>
        <end position="20"/>
    </location>
</feature>
<name>A0A803MXZ8_CHEQI</name>
<feature type="region of interest" description="Disordered" evidence="1">
    <location>
        <begin position="1"/>
        <end position="35"/>
    </location>
</feature>
<dbReference type="InterPro" id="IPR008906">
    <property type="entry name" value="HATC_C_dom"/>
</dbReference>
<reference evidence="3" key="2">
    <citation type="submission" date="2021-03" db="UniProtKB">
        <authorList>
            <consortium name="EnsemblPlants"/>
        </authorList>
    </citation>
    <scope>IDENTIFICATION</scope>
</reference>
<protein>
    <recommendedName>
        <fullName evidence="2">HAT C-terminal dimerisation domain-containing protein</fullName>
    </recommendedName>
</protein>
<dbReference type="GO" id="GO:0046983">
    <property type="term" value="F:protein dimerization activity"/>
    <property type="evidence" value="ECO:0007669"/>
    <property type="project" value="InterPro"/>
</dbReference>
<evidence type="ECO:0000313" key="4">
    <source>
        <dbReference type="Proteomes" id="UP000596660"/>
    </source>
</evidence>
<dbReference type="Proteomes" id="UP000596660">
    <property type="component" value="Unplaced"/>
</dbReference>
<accession>A0A803MXZ8</accession>
<dbReference type="AlphaFoldDB" id="A0A803MXZ8"/>
<dbReference type="Gramene" id="AUR62037078-RA">
    <property type="protein sequence ID" value="AUR62037078-RA:cds"/>
    <property type="gene ID" value="AUR62037078"/>
</dbReference>
<organism evidence="3 4">
    <name type="scientific">Chenopodium quinoa</name>
    <name type="common">Quinoa</name>
    <dbReference type="NCBI Taxonomy" id="63459"/>
    <lineage>
        <taxon>Eukaryota</taxon>
        <taxon>Viridiplantae</taxon>
        <taxon>Streptophyta</taxon>
        <taxon>Embryophyta</taxon>
        <taxon>Tracheophyta</taxon>
        <taxon>Spermatophyta</taxon>
        <taxon>Magnoliopsida</taxon>
        <taxon>eudicotyledons</taxon>
        <taxon>Gunneridae</taxon>
        <taxon>Pentapetalae</taxon>
        <taxon>Caryophyllales</taxon>
        <taxon>Chenopodiaceae</taxon>
        <taxon>Chenopodioideae</taxon>
        <taxon>Atripliceae</taxon>
        <taxon>Chenopodium</taxon>
    </lineage>
</organism>
<dbReference type="SUPFAM" id="SSF53098">
    <property type="entry name" value="Ribonuclease H-like"/>
    <property type="match status" value="1"/>
</dbReference>
<dbReference type="PANTHER" id="PTHR46481">
    <property type="entry name" value="ZINC FINGER BED DOMAIN-CONTAINING PROTEIN 4"/>
    <property type="match status" value="1"/>
</dbReference>
<dbReference type="SMART" id="SM00614">
    <property type="entry name" value="ZnF_BED"/>
    <property type="match status" value="1"/>
</dbReference>
<evidence type="ECO:0000313" key="3">
    <source>
        <dbReference type="EnsemblPlants" id="AUR62037078-RA:cds"/>
    </source>
</evidence>
<dbReference type="Pfam" id="PF05699">
    <property type="entry name" value="Dimer_Tnp_hAT"/>
    <property type="match status" value="1"/>
</dbReference>
<evidence type="ECO:0000256" key="1">
    <source>
        <dbReference type="SAM" id="MobiDB-lite"/>
    </source>
</evidence>
<feature type="domain" description="HAT C-terminal dimerisation" evidence="2">
    <location>
        <begin position="309"/>
        <end position="391"/>
    </location>
</feature>
<keyword evidence="4" id="KW-1185">Reference proteome</keyword>
<dbReference type="PANTHER" id="PTHR46481:SF7">
    <property type="entry name" value="ZINC FINGER BED DOMAIN-CONTAINING PROTEIN RICESLEEPER 2-LIKE"/>
    <property type="match status" value="1"/>
</dbReference>
<dbReference type="InterPro" id="IPR012337">
    <property type="entry name" value="RNaseH-like_sf"/>
</dbReference>